<sequence length="137" mass="15550">MSTYVGLPQCTPVYLQLPRWTAFGYLQLPQSTSVSVGTLTPSKLTLLIWALVLHYFWNTSRFDITALPNMCTDIDSSGNPIKKSPDFPSFAPLQQLWQLAYSSQFTVNFSSMWFESSLEKPDLGLPQSTSIYRVDRQ</sequence>
<gene>
    <name evidence="1" type="ORF">DFH08DRAFT_801819</name>
</gene>
<name>A0AAD7AG23_9AGAR</name>
<dbReference type="AlphaFoldDB" id="A0AAD7AG23"/>
<comment type="caution">
    <text evidence="1">The sequence shown here is derived from an EMBL/GenBank/DDBJ whole genome shotgun (WGS) entry which is preliminary data.</text>
</comment>
<reference evidence="1" key="1">
    <citation type="submission" date="2023-03" db="EMBL/GenBank/DDBJ databases">
        <title>Massive genome expansion in bonnet fungi (Mycena s.s.) driven by repeated elements and novel gene families across ecological guilds.</title>
        <authorList>
            <consortium name="Lawrence Berkeley National Laboratory"/>
            <person name="Harder C.B."/>
            <person name="Miyauchi S."/>
            <person name="Viragh M."/>
            <person name="Kuo A."/>
            <person name="Thoen E."/>
            <person name="Andreopoulos B."/>
            <person name="Lu D."/>
            <person name="Skrede I."/>
            <person name="Drula E."/>
            <person name="Henrissat B."/>
            <person name="Morin E."/>
            <person name="Kohler A."/>
            <person name="Barry K."/>
            <person name="LaButti K."/>
            <person name="Morin E."/>
            <person name="Salamov A."/>
            <person name="Lipzen A."/>
            <person name="Mereny Z."/>
            <person name="Hegedus B."/>
            <person name="Baldrian P."/>
            <person name="Stursova M."/>
            <person name="Weitz H."/>
            <person name="Taylor A."/>
            <person name="Grigoriev I.V."/>
            <person name="Nagy L.G."/>
            <person name="Martin F."/>
            <person name="Kauserud H."/>
        </authorList>
    </citation>
    <scope>NUCLEOTIDE SEQUENCE</scope>
    <source>
        <strain evidence="1">CBHHK002</strain>
    </source>
</reference>
<protein>
    <submittedName>
        <fullName evidence="1">Uncharacterized protein</fullName>
    </submittedName>
</protein>
<evidence type="ECO:0000313" key="2">
    <source>
        <dbReference type="Proteomes" id="UP001218218"/>
    </source>
</evidence>
<organism evidence="1 2">
    <name type="scientific">Mycena albidolilacea</name>
    <dbReference type="NCBI Taxonomy" id="1033008"/>
    <lineage>
        <taxon>Eukaryota</taxon>
        <taxon>Fungi</taxon>
        <taxon>Dikarya</taxon>
        <taxon>Basidiomycota</taxon>
        <taxon>Agaricomycotina</taxon>
        <taxon>Agaricomycetes</taxon>
        <taxon>Agaricomycetidae</taxon>
        <taxon>Agaricales</taxon>
        <taxon>Marasmiineae</taxon>
        <taxon>Mycenaceae</taxon>
        <taxon>Mycena</taxon>
    </lineage>
</organism>
<evidence type="ECO:0000313" key="1">
    <source>
        <dbReference type="EMBL" id="KAJ7357945.1"/>
    </source>
</evidence>
<accession>A0AAD7AG23</accession>
<dbReference type="Proteomes" id="UP001218218">
    <property type="component" value="Unassembled WGS sequence"/>
</dbReference>
<dbReference type="EMBL" id="JARIHO010000007">
    <property type="protein sequence ID" value="KAJ7357945.1"/>
    <property type="molecule type" value="Genomic_DNA"/>
</dbReference>
<proteinExistence type="predicted"/>
<keyword evidence="2" id="KW-1185">Reference proteome</keyword>